<dbReference type="EMBL" id="AP003337">
    <property type="protein sequence ID" value="BAD53206.1"/>
    <property type="molecule type" value="Genomic_DNA"/>
</dbReference>
<proteinExistence type="predicted"/>
<evidence type="ECO:0000313" key="1">
    <source>
        <dbReference type="EMBL" id="BAD53206.1"/>
    </source>
</evidence>
<gene>
    <name evidence="1" type="primary">OJ1111_G12.15</name>
</gene>
<reference evidence="1" key="1">
    <citation type="journal article" date="2002" name="Nature">
        <title>The genome sequence and structure of rice chromosome 1.</title>
        <authorList>
            <person name="Sasaki T."/>
            <person name="Matsumoto T."/>
            <person name="Yamamoto K."/>
            <person name="Sakata K."/>
            <person name="Baba T."/>
            <person name="Katayose Y."/>
            <person name="Wu J."/>
            <person name="Niimura Y."/>
            <person name="Cheng Z."/>
            <person name="Nagamura Y."/>
            <person name="Antonio B.A."/>
            <person name="Kanamori H."/>
            <person name="Hosokawa S."/>
            <person name="Masukawa M."/>
            <person name="Arikawa K."/>
            <person name="Chiden Y."/>
            <person name="Hayashi M."/>
            <person name="Okamoto M."/>
            <person name="Ando T."/>
            <person name="Aoki H."/>
            <person name="Arita K."/>
            <person name="Hamada M."/>
            <person name="Harada C."/>
            <person name="Hijishita S."/>
            <person name="Honda M."/>
            <person name="Ichikawa Y."/>
            <person name="Idonuma A."/>
            <person name="Iijima M."/>
            <person name="Ikeda M."/>
            <person name="Ikeno M."/>
            <person name="Itoh S."/>
            <person name="Itoh T."/>
            <person name="Itoh Y."/>
            <person name="Itoh Y."/>
            <person name="Iwabuchi A."/>
            <person name="Kamiya K."/>
            <person name="Karasawa W."/>
            <person name="Katagiri S."/>
            <person name="Kikuta A."/>
            <person name="Kobayashi N."/>
            <person name="Kono I."/>
            <person name="Machita K."/>
            <person name="Maehara T."/>
            <person name="Mizuno H."/>
            <person name="Mizubayashi T."/>
            <person name="Mukai Y."/>
            <person name="Nagasaki H."/>
            <person name="Nakashima M."/>
            <person name="Nakama Y."/>
            <person name="Nakamichi Y."/>
            <person name="Nakamura M."/>
            <person name="Namiki N."/>
            <person name="Negishi M."/>
            <person name="Ohta I."/>
            <person name="Ono N."/>
            <person name="Saji S."/>
            <person name="Sakai K."/>
            <person name="Shibata M."/>
            <person name="Shimokawa T."/>
            <person name="Shomura A."/>
            <person name="Song J."/>
            <person name="Takazaki Y."/>
            <person name="Terasawa K."/>
            <person name="Tsuji K."/>
            <person name="Waki K."/>
            <person name="Yamagata H."/>
            <person name="Yamane H."/>
            <person name="Yoshiki S."/>
            <person name="Yoshihara R."/>
            <person name="Yukawa K."/>
            <person name="Zhong H."/>
            <person name="Iwama H."/>
            <person name="Endo T."/>
            <person name="Ito H."/>
            <person name="Hahn J.H."/>
            <person name="Kim H.I."/>
            <person name="Eun M.Y."/>
            <person name="Yano M."/>
            <person name="Jiang J."/>
            <person name="Gojobori T."/>
        </authorList>
    </citation>
    <scope>NUCLEOTIDE SEQUENCE [LARGE SCALE GENOMIC DNA]</scope>
</reference>
<name>Q5ZB17_ORYSJ</name>
<dbReference type="AlphaFoldDB" id="Q5ZB17"/>
<dbReference type="Proteomes" id="UP000817658">
    <property type="component" value="Chromosome 1"/>
</dbReference>
<sequence length="127" mass="13494">MGDARRDMVLGPSQCTMLVSYFLPPPRLRDAVEKRGYRPSSLDIGRCRSSSNRLVISYSRVADLAAASGKERKGGGALVDLTAASPGVIVAWVAAPPPNTVSTRRLGFLCPVPSPLGSLPFHPTQGF</sequence>
<protein>
    <submittedName>
        <fullName evidence="1">Uncharacterized protein</fullName>
    </submittedName>
</protein>
<accession>Q5ZB17</accession>
<organism evidence="1">
    <name type="scientific">Oryza sativa subsp. japonica</name>
    <name type="common">Rice</name>
    <dbReference type="NCBI Taxonomy" id="39947"/>
    <lineage>
        <taxon>Eukaryota</taxon>
        <taxon>Viridiplantae</taxon>
        <taxon>Streptophyta</taxon>
        <taxon>Embryophyta</taxon>
        <taxon>Tracheophyta</taxon>
        <taxon>Spermatophyta</taxon>
        <taxon>Magnoliopsida</taxon>
        <taxon>Liliopsida</taxon>
        <taxon>Poales</taxon>
        <taxon>Poaceae</taxon>
        <taxon>BOP clade</taxon>
        <taxon>Oryzoideae</taxon>
        <taxon>Oryzeae</taxon>
        <taxon>Oryzinae</taxon>
        <taxon>Oryza</taxon>
        <taxon>Oryza sativa</taxon>
    </lineage>
</organism>